<dbReference type="InterPro" id="IPR045183">
    <property type="entry name" value="Ebi-like"/>
</dbReference>
<evidence type="ECO:0000256" key="5">
    <source>
        <dbReference type="PROSITE-ProRule" id="PRU00221"/>
    </source>
</evidence>
<evidence type="ECO:0000313" key="8">
    <source>
        <dbReference type="Proteomes" id="UP000001744"/>
    </source>
</evidence>
<dbReference type="InterPro" id="IPR006594">
    <property type="entry name" value="LisH"/>
</dbReference>
<dbReference type="VEuPathDB" id="FungiDB:SJAG_01926"/>
<evidence type="ECO:0000256" key="3">
    <source>
        <dbReference type="ARBA" id="ARBA00022737"/>
    </source>
</evidence>
<gene>
    <name evidence="7" type="primary">hif2</name>
    <name evidence="6" type="ORF">SJAG_01926</name>
</gene>
<dbReference type="GO" id="GO:0003714">
    <property type="term" value="F:transcription corepressor activity"/>
    <property type="evidence" value="ECO:0000318"/>
    <property type="project" value="GO_Central"/>
</dbReference>
<dbReference type="GO" id="GO:0034967">
    <property type="term" value="C:Set3 complex"/>
    <property type="evidence" value="ECO:0000318"/>
    <property type="project" value="GO_Central"/>
</dbReference>
<dbReference type="EMBL" id="KE651168">
    <property type="protein sequence ID" value="EEB06867.1"/>
    <property type="molecule type" value="Genomic_DNA"/>
</dbReference>
<keyword evidence="8" id="KW-1185">Reference proteome</keyword>
<dbReference type="Proteomes" id="UP000001744">
    <property type="component" value="Unassembled WGS sequence"/>
</dbReference>
<dbReference type="PANTHER" id="PTHR22846:SF2">
    <property type="entry name" value="F-BOX-LIKE_WD REPEAT-CONTAINING PROTEIN EBI"/>
    <property type="match status" value="1"/>
</dbReference>
<organism evidence="6 8">
    <name type="scientific">Schizosaccharomyces japonicus (strain yFS275 / FY16936)</name>
    <name type="common">Fission yeast</name>
    <dbReference type="NCBI Taxonomy" id="402676"/>
    <lineage>
        <taxon>Eukaryota</taxon>
        <taxon>Fungi</taxon>
        <taxon>Dikarya</taxon>
        <taxon>Ascomycota</taxon>
        <taxon>Taphrinomycotina</taxon>
        <taxon>Schizosaccharomycetes</taxon>
        <taxon>Schizosaccharomycetales</taxon>
        <taxon>Schizosaccharomycetaceae</taxon>
        <taxon>Schizosaccharomyces</taxon>
    </lineage>
</organism>
<dbReference type="PANTHER" id="PTHR22846">
    <property type="entry name" value="WD40 REPEAT PROTEIN"/>
    <property type="match status" value="1"/>
</dbReference>
<keyword evidence="2 5" id="KW-0853">WD repeat</keyword>
<comment type="subcellular location">
    <subcellularLocation>
        <location evidence="1">Nucleus</location>
    </subcellularLocation>
</comment>
<keyword evidence="3" id="KW-0677">Repeat</keyword>
<reference evidence="6 8" key="1">
    <citation type="journal article" date="2011" name="Science">
        <title>Comparative functional genomics of the fission yeasts.</title>
        <authorList>
            <person name="Rhind N."/>
            <person name="Chen Z."/>
            <person name="Yassour M."/>
            <person name="Thompson D.A."/>
            <person name="Haas B.J."/>
            <person name="Habib N."/>
            <person name="Wapinski I."/>
            <person name="Roy S."/>
            <person name="Lin M.F."/>
            <person name="Heiman D.I."/>
            <person name="Young S.K."/>
            <person name="Furuya K."/>
            <person name="Guo Y."/>
            <person name="Pidoux A."/>
            <person name="Chen H.M."/>
            <person name="Robbertse B."/>
            <person name="Goldberg J.M."/>
            <person name="Aoki K."/>
            <person name="Bayne E.H."/>
            <person name="Berlin A.M."/>
            <person name="Desjardins C.A."/>
            <person name="Dobbs E."/>
            <person name="Dukaj L."/>
            <person name="Fan L."/>
            <person name="FitzGerald M.G."/>
            <person name="French C."/>
            <person name="Gujja S."/>
            <person name="Hansen K."/>
            <person name="Keifenheim D."/>
            <person name="Levin J.Z."/>
            <person name="Mosher R.A."/>
            <person name="Mueller C.A."/>
            <person name="Pfiffner J."/>
            <person name="Priest M."/>
            <person name="Russ C."/>
            <person name="Smialowska A."/>
            <person name="Swoboda P."/>
            <person name="Sykes S.M."/>
            <person name="Vaughn M."/>
            <person name="Vengrova S."/>
            <person name="Yoder R."/>
            <person name="Zeng Q."/>
            <person name="Allshire R."/>
            <person name="Baulcombe D."/>
            <person name="Birren B.W."/>
            <person name="Brown W."/>
            <person name="Ekwall K."/>
            <person name="Kellis M."/>
            <person name="Leatherwood J."/>
            <person name="Levin H."/>
            <person name="Margalit H."/>
            <person name="Martienssen R."/>
            <person name="Nieduszynski C.A."/>
            <person name="Spatafora J.W."/>
            <person name="Friedman N."/>
            <person name="Dalgaard J.Z."/>
            <person name="Baumann P."/>
            <person name="Niki H."/>
            <person name="Regev A."/>
            <person name="Nusbaum C."/>
        </authorList>
    </citation>
    <scope>NUCLEOTIDE SEQUENCE [LARGE SCALE GENOMIC DNA]</scope>
    <source>
        <strain evidence="8">yFS275 / FY16936</strain>
    </source>
</reference>
<evidence type="ECO:0000256" key="1">
    <source>
        <dbReference type="ARBA" id="ARBA00004123"/>
    </source>
</evidence>
<keyword evidence="4" id="KW-0539">Nucleus</keyword>
<dbReference type="Pfam" id="PF00400">
    <property type="entry name" value="WD40"/>
    <property type="match status" value="3"/>
</dbReference>
<dbReference type="SMART" id="SM00667">
    <property type="entry name" value="LisH"/>
    <property type="match status" value="1"/>
</dbReference>
<protein>
    <submittedName>
        <fullName evidence="6">Set3 complex subunit Hif2</fullName>
    </submittedName>
</protein>
<dbReference type="Pfam" id="PF08513">
    <property type="entry name" value="LisH"/>
    <property type="match status" value="1"/>
</dbReference>
<dbReference type="Gene3D" id="1.20.960.30">
    <property type="match status" value="1"/>
</dbReference>
<evidence type="ECO:0000313" key="6">
    <source>
        <dbReference type="EMBL" id="EEB06867.1"/>
    </source>
</evidence>
<dbReference type="AlphaFoldDB" id="B6JZ99"/>
<dbReference type="InterPro" id="IPR015943">
    <property type="entry name" value="WD40/YVTN_repeat-like_dom_sf"/>
</dbReference>
<proteinExistence type="predicted"/>
<dbReference type="HOGENOM" id="CLU_007609_1_1_1"/>
<dbReference type="InterPro" id="IPR036322">
    <property type="entry name" value="WD40_repeat_dom_sf"/>
</dbReference>
<dbReference type="Gene3D" id="2.130.10.10">
    <property type="entry name" value="YVTN repeat-like/Quinoprotein amine dehydrogenase"/>
    <property type="match status" value="1"/>
</dbReference>
<dbReference type="InterPro" id="IPR001680">
    <property type="entry name" value="WD40_rpt"/>
</dbReference>
<dbReference type="PROSITE" id="PS50294">
    <property type="entry name" value="WD_REPEATS_REGION"/>
    <property type="match status" value="1"/>
</dbReference>
<dbReference type="GeneID" id="7049923"/>
<evidence type="ECO:0000313" key="7">
    <source>
        <dbReference type="JaponicusDB" id="SJAG_01926"/>
    </source>
</evidence>
<dbReference type="GO" id="GO:0006357">
    <property type="term" value="P:regulation of transcription by RNA polymerase II"/>
    <property type="evidence" value="ECO:0000318"/>
    <property type="project" value="GO_Central"/>
</dbReference>
<dbReference type="OrthoDB" id="1367865at2759"/>
<dbReference type="FunFam" id="1.20.960.30:FF:000001">
    <property type="entry name" value="F-box-like/WD repeat-containing protein TBL1XR1"/>
    <property type="match status" value="1"/>
</dbReference>
<dbReference type="SUPFAM" id="SSF50978">
    <property type="entry name" value="WD40 repeat-like"/>
    <property type="match status" value="1"/>
</dbReference>
<feature type="repeat" description="WD" evidence="5">
    <location>
        <begin position="328"/>
        <end position="369"/>
    </location>
</feature>
<dbReference type="STRING" id="402676.B6JZ99"/>
<dbReference type="GO" id="GO:0070210">
    <property type="term" value="C:Rpd3L-Expanded complex"/>
    <property type="evidence" value="ECO:0007669"/>
    <property type="project" value="EnsemblFungi"/>
</dbReference>
<evidence type="ECO:0000256" key="4">
    <source>
        <dbReference type="ARBA" id="ARBA00023242"/>
    </source>
</evidence>
<dbReference type="RefSeq" id="XP_002173160.1">
    <property type="nucleotide sequence ID" value="XM_002173124.2"/>
</dbReference>
<feature type="repeat" description="WD" evidence="5">
    <location>
        <begin position="414"/>
        <end position="455"/>
    </location>
</feature>
<evidence type="ECO:0000256" key="2">
    <source>
        <dbReference type="ARBA" id="ARBA00022574"/>
    </source>
</evidence>
<dbReference type="SMART" id="SM00320">
    <property type="entry name" value="WD40"/>
    <property type="match status" value="7"/>
</dbReference>
<dbReference type="eggNOG" id="KOG0273">
    <property type="taxonomic scope" value="Eukaryota"/>
</dbReference>
<feature type="repeat" description="WD" evidence="5">
    <location>
        <begin position="243"/>
        <end position="275"/>
    </location>
</feature>
<dbReference type="JaponicusDB" id="SJAG_01926">
    <property type="gene designation" value="hif2"/>
</dbReference>
<sequence>MDSEQVNYVVWRYLKESGYDNTAYAFDYETKIEQADRKWNESCPTGALIRALQKGLQYMELEQHYATTTDDTEATQCTSSFSLVEQHVCAKKNDVSSPMDADLDATQSIKLESDEQHVDSSDTTRLDKDLSYQNALIDVAAFRCYSFLSLPSVNATFTCSAWAYKDPYKLCIGSSDSQLRVFDLSPTLKDKSAYDIAFQMSVSETGQDITGLHWNHCGTFLACTYFIGLVQLFNDGFSLITTIQCQDAPILSACWSPTDTFLLLGLADGSFTLWDAYARLVKHTVQQPQNAPILDLAWLNAEHFVTVDAIGNLTLYTVENEAPVFQIPYAHLGSISSVEYSPYASLLLTASADASIKLWSIDADYTIKLISSIKLPASIDCIQWSPSEPSLFAVSSSGSICLYNAFTRNLLYRLRRNRTAITKMSFSHNGRYLASGDLHGNLHIWRYKNASLVGEYISTAIDKPNATEEASAIRHLNWNRTDEILAAGNSTDLIVLSNNIKGDALKYEH</sequence>
<accession>B6JZ99</accession>
<name>B6JZ99_SCHJY</name>
<dbReference type="PROSITE" id="PS50082">
    <property type="entry name" value="WD_REPEATS_2"/>
    <property type="match status" value="3"/>
</dbReference>
<dbReference type="PROSITE" id="PS50896">
    <property type="entry name" value="LISH"/>
    <property type="match status" value="1"/>
</dbReference>